<dbReference type="Proteomes" id="UP000449710">
    <property type="component" value="Unassembled WGS sequence"/>
</dbReference>
<evidence type="ECO:0000313" key="2">
    <source>
        <dbReference type="EMBL" id="NBG88069.1"/>
    </source>
</evidence>
<evidence type="ECO:0000313" key="3">
    <source>
        <dbReference type="Proteomes" id="UP000449710"/>
    </source>
</evidence>
<reference evidence="2 3" key="1">
    <citation type="submission" date="2019-04" db="EMBL/GenBank/DDBJ databases">
        <title>Isachenkonia alkalipeptolytica gen. nov. sp. nov. a new anaerobic, alkiliphilic organothrophic bacterium capable to reduce synthesized ferrihydrite isolated from a soda lake.</title>
        <authorList>
            <person name="Toshchakov S.V."/>
            <person name="Zavarzina D.G."/>
            <person name="Zhilina T.N."/>
            <person name="Kostrikina N.A."/>
            <person name="Kublanov I.V."/>
        </authorList>
    </citation>
    <scope>NUCLEOTIDE SEQUENCE [LARGE SCALE GENOMIC DNA]</scope>
    <source>
        <strain evidence="2 3">Z-1701</strain>
    </source>
</reference>
<protein>
    <submittedName>
        <fullName evidence="2">DUF4392 domain-containing protein</fullName>
    </submittedName>
</protein>
<accession>A0AA43XKR6</accession>
<organism evidence="2 3">
    <name type="scientific">Isachenkonia alkalipeptolytica</name>
    <dbReference type="NCBI Taxonomy" id="2565777"/>
    <lineage>
        <taxon>Bacteria</taxon>
        <taxon>Bacillati</taxon>
        <taxon>Bacillota</taxon>
        <taxon>Clostridia</taxon>
        <taxon>Eubacteriales</taxon>
        <taxon>Clostridiaceae</taxon>
        <taxon>Isachenkonia</taxon>
    </lineage>
</organism>
<dbReference type="AlphaFoldDB" id="A0AA43XKR6"/>
<feature type="domain" description="D-glutamate cyclase-like C-terminal" evidence="1">
    <location>
        <begin position="25"/>
        <end position="297"/>
    </location>
</feature>
<dbReference type="InterPro" id="IPR025504">
    <property type="entry name" value="GLUCM_C"/>
</dbReference>
<dbReference type="EMBL" id="SUMG01000005">
    <property type="protein sequence ID" value="NBG88069.1"/>
    <property type="molecule type" value="Genomic_DNA"/>
</dbReference>
<sequence length="308" mass="33795">MIIEEVKGGVRMRAFSLKEQPFREIEEIITRDEGQRGISKHLNSYEDYYQGLKSLYKGERILIITGFTVPKCQVGESDGPLGSIALAKALEDLNKEVLIVTDEYSRKILEGLKKIKEISGAIYSAPLNVKNKELKKILEAFNPTHLLAIERPGKGISGRYHSMRGEDITDYVADLDPLMDMAKEQRITTLAIGDGGNEMGMGKIRKAGIPYVDQGKKIFATSSADYLIVAGVSNWGAYGLVAGLSLLSDMDLLQEGKEEVYLLKALTDLGGVDGCSKQRALTVDGLSLGSNLNLLLGLKQIIQKNLSR</sequence>
<dbReference type="PANTHER" id="PTHR32022:SF10">
    <property type="entry name" value="D-GLUTAMATE CYCLASE, MITOCHONDRIAL"/>
    <property type="match status" value="1"/>
</dbReference>
<dbReference type="Pfam" id="PF14336">
    <property type="entry name" value="GLUCM-like_C"/>
    <property type="match status" value="1"/>
</dbReference>
<dbReference type="PANTHER" id="PTHR32022">
    <property type="entry name" value="D-GLUTAMATE CYCLASE, MITOCHONDRIAL"/>
    <property type="match status" value="1"/>
</dbReference>
<gene>
    <name evidence="2" type="ORF">ISALK_06095</name>
</gene>
<comment type="caution">
    <text evidence="2">The sequence shown here is derived from an EMBL/GenBank/DDBJ whole genome shotgun (WGS) entry which is preliminary data.</text>
</comment>
<name>A0AA43XKR6_9CLOT</name>
<dbReference type="Gene3D" id="3.90.1640.20">
    <property type="entry name" value="TON_0340"/>
    <property type="match status" value="1"/>
</dbReference>
<evidence type="ECO:0000259" key="1">
    <source>
        <dbReference type="Pfam" id="PF14336"/>
    </source>
</evidence>
<proteinExistence type="predicted"/>
<keyword evidence="3" id="KW-1185">Reference proteome</keyword>